<dbReference type="KEGG" id="mflg:ABS361_15870"/>
<dbReference type="InterPro" id="IPR040079">
    <property type="entry name" value="Glutathione_S-Trfase"/>
</dbReference>
<evidence type="ECO:0000313" key="3">
    <source>
        <dbReference type="EMBL" id="XBY43551.1"/>
    </source>
</evidence>
<feature type="domain" description="GST N-terminal" evidence="1">
    <location>
        <begin position="1"/>
        <end position="81"/>
    </location>
</feature>
<feature type="domain" description="GST C-terminal" evidence="2">
    <location>
        <begin position="87"/>
        <end position="209"/>
    </location>
</feature>
<evidence type="ECO:0000259" key="2">
    <source>
        <dbReference type="PROSITE" id="PS50405"/>
    </source>
</evidence>
<sequence>MRLYFKPGACSLSSRITLIELDLPFEAIQVDTEAGTTATGADYRAINPKGYVPALEIEPGTVITENPAILQYLADRAPAAGLAPAPGTIDRVRLQEWLNFTSSELHKAFGPWFSGRVLGGEDKARAEATLARRIGDVERGLADGRAFVLGERFTVADAYLFVVLNWTGFIGVDLTRWPRVADYVARVAARPAVRRAMAAEGLLASEAAQ</sequence>
<dbReference type="PANTHER" id="PTHR44051:SF8">
    <property type="entry name" value="GLUTATHIONE S-TRANSFERASE GSTA"/>
    <property type="match status" value="1"/>
</dbReference>
<dbReference type="Pfam" id="PF13410">
    <property type="entry name" value="GST_C_2"/>
    <property type="match status" value="1"/>
</dbReference>
<dbReference type="SFLD" id="SFLDS00019">
    <property type="entry name" value="Glutathione_Transferase_(cytos"/>
    <property type="match status" value="1"/>
</dbReference>
<dbReference type="PROSITE" id="PS50404">
    <property type="entry name" value="GST_NTER"/>
    <property type="match status" value="1"/>
</dbReference>
<dbReference type="CDD" id="cd03188">
    <property type="entry name" value="GST_C_Beta"/>
    <property type="match status" value="1"/>
</dbReference>
<dbReference type="InterPro" id="IPR010987">
    <property type="entry name" value="Glutathione-S-Trfase_C-like"/>
</dbReference>
<dbReference type="SUPFAM" id="SSF52833">
    <property type="entry name" value="Thioredoxin-like"/>
    <property type="match status" value="1"/>
</dbReference>
<dbReference type="InterPro" id="IPR004045">
    <property type="entry name" value="Glutathione_S-Trfase_N"/>
</dbReference>
<protein>
    <submittedName>
        <fullName evidence="3">Glutathione S-transferase C-terminal domain-containing protein</fullName>
    </submittedName>
</protein>
<dbReference type="RefSeq" id="WP_407048651.1">
    <property type="nucleotide sequence ID" value="NZ_CP158568.1"/>
</dbReference>
<gene>
    <name evidence="3" type="ORF">ABS361_15870</name>
</gene>
<dbReference type="InterPro" id="IPR036282">
    <property type="entry name" value="Glutathione-S-Trfase_C_sf"/>
</dbReference>
<dbReference type="SUPFAM" id="SSF47616">
    <property type="entry name" value="GST C-terminal domain-like"/>
    <property type="match status" value="1"/>
</dbReference>
<dbReference type="AlphaFoldDB" id="A0AAU7X7X1"/>
<evidence type="ECO:0000259" key="1">
    <source>
        <dbReference type="PROSITE" id="PS50404"/>
    </source>
</evidence>
<reference evidence="3" key="1">
    <citation type="submission" date="2024-06" db="EMBL/GenBank/DDBJ databases">
        <title>Methylostella associata gen. nov., sp. nov., a novel Ancalomicrobiaceae-affiliated facultatively methylotrophic bacteria that feed on methanotrophs of the genus Methylococcus.</title>
        <authorList>
            <person name="Saltykova V."/>
            <person name="Danilova O.V."/>
            <person name="Oshkin I.Y."/>
            <person name="Belova S.E."/>
            <person name="Pimenov N.V."/>
            <person name="Dedysh S.N."/>
        </authorList>
    </citation>
    <scope>NUCLEOTIDE SEQUENCE</scope>
    <source>
        <strain evidence="3">S20</strain>
    </source>
</reference>
<dbReference type="SFLD" id="SFLDG00358">
    <property type="entry name" value="Main_(cytGST)"/>
    <property type="match status" value="1"/>
</dbReference>
<organism evidence="3">
    <name type="scientific">Methyloraptor flagellatus</name>
    <dbReference type="NCBI Taxonomy" id="3162530"/>
    <lineage>
        <taxon>Bacteria</taxon>
        <taxon>Pseudomonadati</taxon>
        <taxon>Pseudomonadota</taxon>
        <taxon>Alphaproteobacteria</taxon>
        <taxon>Hyphomicrobiales</taxon>
        <taxon>Ancalomicrobiaceae</taxon>
        <taxon>Methyloraptor</taxon>
    </lineage>
</organism>
<dbReference type="PANTHER" id="PTHR44051">
    <property type="entry name" value="GLUTATHIONE S-TRANSFERASE-RELATED"/>
    <property type="match status" value="1"/>
</dbReference>
<dbReference type="SFLD" id="SFLDG01150">
    <property type="entry name" value="Main.1:_Beta-like"/>
    <property type="match status" value="1"/>
</dbReference>
<dbReference type="Gene3D" id="3.40.30.10">
    <property type="entry name" value="Glutaredoxin"/>
    <property type="match status" value="1"/>
</dbReference>
<dbReference type="Pfam" id="PF13409">
    <property type="entry name" value="GST_N_2"/>
    <property type="match status" value="1"/>
</dbReference>
<dbReference type="CDD" id="cd03057">
    <property type="entry name" value="GST_N_Beta"/>
    <property type="match status" value="1"/>
</dbReference>
<name>A0AAU7X7X1_9HYPH</name>
<dbReference type="EMBL" id="CP158568">
    <property type="protein sequence ID" value="XBY43551.1"/>
    <property type="molecule type" value="Genomic_DNA"/>
</dbReference>
<proteinExistence type="predicted"/>
<dbReference type="PROSITE" id="PS50405">
    <property type="entry name" value="GST_CTER"/>
    <property type="match status" value="1"/>
</dbReference>
<accession>A0AAU7X7X1</accession>
<dbReference type="InterPro" id="IPR036249">
    <property type="entry name" value="Thioredoxin-like_sf"/>
</dbReference>
<dbReference type="Gene3D" id="1.20.1050.10">
    <property type="match status" value="1"/>
</dbReference>